<dbReference type="InterPro" id="IPR040358">
    <property type="entry name" value="At4g22758-like"/>
</dbReference>
<sequence length="131" mass="14628">MMLCKQKKDLSVWNARKMLISVNVQGSTGPIRFVVSEETLVMQVIATALKIYARIGRLPVLGCEISKFLLYCPIVGSEALGPWDTIGSVEGRNFLLCKKTEAKHGRPQISPKDRANLKAWLHKSSIHIHTD</sequence>
<dbReference type="Proteomes" id="UP001293593">
    <property type="component" value="Unassembled WGS sequence"/>
</dbReference>
<accession>A0AAE1MG43</accession>
<name>A0AAE1MG43_9FABA</name>
<dbReference type="AlphaFoldDB" id="A0AAE1MG43"/>
<dbReference type="EMBL" id="JAWXYG010000009">
    <property type="protein sequence ID" value="KAK4264009.1"/>
    <property type="molecule type" value="Genomic_DNA"/>
</dbReference>
<evidence type="ECO:0000313" key="3">
    <source>
        <dbReference type="Proteomes" id="UP001293593"/>
    </source>
</evidence>
<keyword evidence="3" id="KW-1185">Reference proteome</keyword>
<evidence type="ECO:0000313" key="2">
    <source>
        <dbReference type="EMBL" id="KAK4264009.1"/>
    </source>
</evidence>
<dbReference type="InterPro" id="IPR055482">
    <property type="entry name" value="DUF7054"/>
</dbReference>
<dbReference type="PANTHER" id="PTHR33270">
    <property type="entry name" value="BNAC05G50380D PROTEIN"/>
    <property type="match status" value="1"/>
</dbReference>
<organism evidence="2 3">
    <name type="scientific">Acacia crassicarpa</name>
    <name type="common">northern wattle</name>
    <dbReference type="NCBI Taxonomy" id="499986"/>
    <lineage>
        <taxon>Eukaryota</taxon>
        <taxon>Viridiplantae</taxon>
        <taxon>Streptophyta</taxon>
        <taxon>Embryophyta</taxon>
        <taxon>Tracheophyta</taxon>
        <taxon>Spermatophyta</taxon>
        <taxon>Magnoliopsida</taxon>
        <taxon>eudicotyledons</taxon>
        <taxon>Gunneridae</taxon>
        <taxon>Pentapetalae</taxon>
        <taxon>rosids</taxon>
        <taxon>fabids</taxon>
        <taxon>Fabales</taxon>
        <taxon>Fabaceae</taxon>
        <taxon>Caesalpinioideae</taxon>
        <taxon>mimosoid clade</taxon>
        <taxon>Acacieae</taxon>
        <taxon>Acacia</taxon>
    </lineage>
</organism>
<comment type="caution">
    <text evidence="2">The sequence shown here is derived from an EMBL/GenBank/DDBJ whole genome shotgun (WGS) entry which is preliminary data.</text>
</comment>
<dbReference type="Pfam" id="PF23156">
    <property type="entry name" value="DUF7054"/>
    <property type="match status" value="1"/>
</dbReference>
<proteinExistence type="predicted"/>
<feature type="domain" description="DUF7054" evidence="1">
    <location>
        <begin position="15"/>
        <end position="97"/>
    </location>
</feature>
<evidence type="ECO:0000259" key="1">
    <source>
        <dbReference type="Pfam" id="PF23156"/>
    </source>
</evidence>
<protein>
    <recommendedName>
        <fullName evidence="1">DUF7054 domain-containing protein</fullName>
    </recommendedName>
</protein>
<dbReference type="PANTHER" id="PTHR33270:SF18">
    <property type="entry name" value="OS02G0324700 PROTEIN"/>
    <property type="match status" value="1"/>
</dbReference>
<gene>
    <name evidence="2" type="ORF">QN277_029351</name>
</gene>
<reference evidence="2" key="1">
    <citation type="submission" date="2023-10" db="EMBL/GenBank/DDBJ databases">
        <title>Chromosome-level genome of the transformable northern wattle, Acacia crassicarpa.</title>
        <authorList>
            <person name="Massaro I."/>
            <person name="Sinha N.R."/>
            <person name="Poethig S."/>
            <person name="Leichty A.R."/>
        </authorList>
    </citation>
    <scope>NUCLEOTIDE SEQUENCE</scope>
    <source>
        <strain evidence="2">Acra3RX</strain>
        <tissue evidence="2">Leaf</tissue>
    </source>
</reference>